<dbReference type="AlphaFoldDB" id="A0A840IDX6"/>
<protein>
    <submittedName>
        <fullName evidence="3">Microcystin-dependent protein</fullName>
    </submittedName>
</protein>
<dbReference type="SUPFAM" id="SSF88874">
    <property type="entry name" value="Receptor-binding domain of short tail fibre protein gp12"/>
    <property type="match status" value="1"/>
</dbReference>
<evidence type="ECO:0000313" key="3">
    <source>
        <dbReference type="EMBL" id="MBB4662972.1"/>
    </source>
</evidence>
<comment type="caution">
    <text evidence="3">The sequence shown here is derived from an EMBL/GenBank/DDBJ whole genome shotgun (WGS) entry which is preliminary data.</text>
</comment>
<dbReference type="Gene3D" id="3.90.1340.10">
    <property type="entry name" value="Phage tail collar domain"/>
    <property type="match status" value="1"/>
</dbReference>
<feature type="domain" description="Phage tail collar" evidence="2">
    <location>
        <begin position="7"/>
        <end position="63"/>
    </location>
</feature>
<evidence type="ECO:0000256" key="1">
    <source>
        <dbReference type="SAM" id="MobiDB-lite"/>
    </source>
</evidence>
<evidence type="ECO:0000313" key="4">
    <source>
        <dbReference type="Proteomes" id="UP000585272"/>
    </source>
</evidence>
<keyword evidence="4" id="KW-1185">Reference proteome</keyword>
<sequence length="172" mass="17717">MATPYVGEIRMFGGNFAPDGWMFCEGQTVPISENETLFNLIGTTYGGDGQETFKLPDLGGRAPVHMGAGPQLSPRMIGEVGGTEEVTLAAAQAGGHTHALLGSLDPGSSPNPGGAVLATGSNVQVFVASSPDATMPSGTLGPAGGSQPHENRQPYLPIRFIISLYGIYPSQT</sequence>
<dbReference type="RefSeq" id="WP_183342633.1">
    <property type="nucleotide sequence ID" value="NZ_JACHNU010000003.1"/>
</dbReference>
<dbReference type="Proteomes" id="UP000585272">
    <property type="component" value="Unassembled WGS sequence"/>
</dbReference>
<reference evidence="3 4" key="1">
    <citation type="submission" date="2020-08" db="EMBL/GenBank/DDBJ databases">
        <title>Genomic Encyclopedia of Archaeal and Bacterial Type Strains, Phase II (KMG-II): from individual species to whole genera.</title>
        <authorList>
            <person name="Goeker M."/>
        </authorList>
    </citation>
    <scope>NUCLEOTIDE SEQUENCE [LARGE SCALE GENOMIC DNA]</scope>
    <source>
        <strain evidence="3 4">DSM 23288</strain>
    </source>
</reference>
<proteinExistence type="predicted"/>
<gene>
    <name evidence="3" type="ORF">BDZ31_002561</name>
</gene>
<name>A0A840IDX6_9ACTN</name>
<accession>A0A840IDX6</accession>
<dbReference type="Pfam" id="PF07484">
    <property type="entry name" value="Collar"/>
    <property type="match status" value="1"/>
</dbReference>
<dbReference type="InterPro" id="IPR011083">
    <property type="entry name" value="Phage_tail_collar_dom"/>
</dbReference>
<dbReference type="InterPro" id="IPR037053">
    <property type="entry name" value="Phage_tail_collar_dom_sf"/>
</dbReference>
<feature type="region of interest" description="Disordered" evidence="1">
    <location>
        <begin position="133"/>
        <end position="152"/>
    </location>
</feature>
<dbReference type="EMBL" id="JACHNU010000003">
    <property type="protein sequence ID" value="MBB4662972.1"/>
    <property type="molecule type" value="Genomic_DNA"/>
</dbReference>
<organism evidence="3 4">
    <name type="scientific">Conexibacter arvalis</name>
    <dbReference type="NCBI Taxonomy" id="912552"/>
    <lineage>
        <taxon>Bacteria</taxon>
        <taxon>Bacillati</taxon>
        <taxon>Actinomycetota</taxon>
        <taxon>Thermoleophilia</taxon>
        <taxon>Solirubrobacterales</taxon>
        <taxon>Conexibacteraceae</taxon>
        <taxon>Conexibacter</taxon>
    </lineage>
</organism>
<evidence type="ECO:0000259" key="2">
    <source>
        <dbReference type="Pfam" id="PF07484"/>
    </source>
</evidence>